<accession>A0A074WPK4</accession>
<feature type="transmembrane region" description="Helical" evidence="7">
    <location>
        <begin position="518"/>
        <end position="542"/>
    </location>
</feature>
<feature type="compositionally biased region" description="Polar residues" evidence="6">
    <location>
        <begin position="47"/>
        <end position="61"/>
    </location>
</feature>
<evidence type="ECO:0000256" key="2">
    <source>
        <dbReference type="ARBA" id="ARBA00008335"/>
    </source>
</evidence>
<gene>
    <name evidence="9" type="ORF">M437DRAFT_21663</name>
</gene>
<evidence type="ECO:0000256" key="6">
    <source>
        <dbReference type="SAM" id="MobiDB-lite"/>
    </source>
</evidence>
<comment type="subcellular location">
    <subcellularLocation>
        <location evidence="1">Membrane</location>
        <topology evidence="1">Multi-pass membrane protein</topology>
    </subcellularLocation>
</comment>
<proteinExistence type="inferred from homology"/>
<reference evidence="9 10" key="1">
    <citation type="journal article" date="2014" name="BMC Genomics">
        <title>Genome sequencing of four Aureobasidium pullulans varieties: biotechnological potential, stress tolerance, and description of new species.</title>
        <authorList>
            <person name="Gostin Ar C."/>
            <person name="Ohm R.A."/>
            <person name="Kogej T."/>
            <person name="Sonjak S."/>
            <person name="Turk M."/>
            <person name="Zajc J."/>
            <person name="Zalar P."/>
            <person name="Grube M."/>
            <person name="Sun H."/>
            <person name="Han J."/>
            <person name="Sharma A."/>
            <person name="Chiniquy J."/>
            <person name="Ngan C.Y."/>
            <person name="Lipzen A."/>
            <person name="Barry K."/>
            <person name="Grigoriev I.V."/>
            <person name="Gunde-Cimerman N."/>
        </authorList>
    </citation>
    <scope>NUCLEOTIDE SEQUENCE [LARGE SCALE GENOMIC DNA]</scope>
    <source>
        <strain evidence="9 10">CBS 110374</strain>
    </source>
</reference>
<sequence length="555" mass="61130">GPEEEEEKYDIGADHDPNDPGERRDELPPNSHDMEARRRQGDADLSRISTTKSGRSGLSRTGTALGQILTGVKVRKRQEDEGGDGNVFIVDFQGDKDPLNPHNWSWGIRIYITFMVAGIGFVVGVASSIDSLAIQPASQDFGISEVAESLATGLYLIGFGVGALFAGPFSETLGRNPVYIVTLVVYMAFLAGAGASQTYQQQFATRFFAGFFGSTPLTCAGGSLSDIWNASERTLMFPIFANAAFLGPILGPVMGGYIVQSSLISWRWTEWITIIMSGLVLALVFFTLPETFPPILLKWKAAHLRQITNDDRYRAEVEVRMDPFFTRLGRACYRPFLLTVTEPIILLVALYLTVVYIILFTFLDGYDYIFGQIHHVSIGVEGLCFLGIAIGLFLASPLVFLIRHLAAKEMEKAKAEGKDRLAPEFRLWFAMIGAPSIPISMFWMGWTSDSNISIWSPLAASVLFGFGILCVFISSYQYIIDSYEIFAASALASITLIRYVAAGAMTVVGVPFYQNLGVHYTCTILACISAAMVPIPYLFYFYGHKIRAKSKYAPA</sequence>
<dbReference type="GO" id="GO:0022857">
    <property type="term" value="F:transmembrane transporter activity"/>
    <property type="evidence" value="ECO:0007669"/>
    <property type="project" value="InterPro"/>
</dbReference>
<evidence type="ECO:0000313" key="9">
    <source>
        <dbReference type="EMBL" id="KEQ64401.1"/>
    </source>
</evidence>
<feature type="transmembrane region" description="Helical" evidence="7">
    <location>
        <begin position="485"/>
        <end position="512"/>
    </location>
</feature>
<dbReference type="InterPro" id="IPR020846">
    <property type="entry name" value="MFS_dom"/>
</dbReference>
<organism evidence="9 10">
    <name type="scientific">Aureobasidium melanogenum (strain CBS 110374)</name>
    <name type="common">Aureobasidium pullulans var. melanogenum</name>
    <dbReference type="NCBI Taxonomy" id="1043003"/>
    <lineage>
        <taxon>Eukaryota</taxon>
        <taxon>Fungi</taxon>
        <taxon>Dikarya</taxon>
        <taxon>Ascomycota</taxon>
        <taxon>Pezizomycotina</taxon>
        <taxon>Dothideomycetes</taxon>
        <taxon>Dothideomycetidae</taxon>
        <taxon>Dothideales</taxon>
        <taxon>Saccotheciaceae</taxon>
        <taxon>Aureobasidium</taxon>
    </lineage>
</organism>
<feature type="transmembrane region" description="Helical" evidence="7">
    <location>
        <begin position="178"/>
        <end position="195"/>
    </location>
</feature>
<feature type="transmembrane region" description="Helical" evidence="7">
    <location>
        <begin position="149"/>
        <end position="166"/>
    </location>
</feature>
<evidence type="ECO:0000256" key="1">
    <source>
        <dbReference type="ARBA" id="ARBA00004141"/>
    </source>
</evidence>
<evidence type="ECO:0000313" key="10">
    <source>
        <dbReference type="Proteomes" id="UP000030672"/>
    </source>
</evidence>
<dbReference type="PROSITE" id="PS50850">
    <property type="entry name" value="MFS"/>
    <property type="match status" value="1"/>
</dbReference>
<feature type="transmembrane region" description="Helical" evidence="7">
    <location>
        <begin position="207"/>
        <end position="228"/>
    </location>
</feature>
<evidence type="ECO:0000256" key="5">
    <source>
        <dbReference type="ARBA" id="ARBA00023136"/>
    </source>
</evidence>
<dbReference type="InterPro" id="IPR036259">
    <property type="entry name" value="MFS_trans_sf"/>
</dbReference>
<feature type="transmembrane region" description="Helical" evidence="7">
    <location>
        <begin position="235"/>
        <end position="259"/>
    </location>
</feature>
<dbReference type="PANTHER" id="PTHR23502:SF47">
    <property type="entry name" value="MAJOR FACILITATOR SUPERFAMILY (MFS) PROFILE DOMAIN-CONTAINING PROTEIN-RELATED"/>
    <property type="match status" value="1"/>
</dbReference>
<dbReference type="InterPro" id="IPR011701">
    <property type="entry name" value="MFS"/>
</dbReference>
<evidence type="ECO:0000256" key="4">
    <source>
        <dbReference type="ARBA" id="ARBA00022989"/>
    </source>
</evidence>
<dbReference type="GeneID" id="63912395"/>
<feature type="transmembrane region" description="Helical" evidence="7">
    <location>
        <begin position="271"/>
        <end position="288"/>
    </location>
</feature>
<dbReference type="Pfam" id="PF07690">
    <property type="entry name" value="MFS_1"/>
    <property type="match status" value="1"/>
</dbReference>
<keyword evidence="4 7" id="KW-1133">Transmembrane helix</keyword>
<dbReference type="STRING" id="1043003.A0A074WPK4"/>
<feature type="transmembrane region" description="Helical" evidence="7">
    <location>
        <begin position="427"/>
        <end position="446"/>
    </location>
</feature>
<evidence type="ECO:0000256" key="7">
    <source>
        <dbReference type="SAM" id="Phobius"/>
    </source>
</evidence>
<evidence type="ECO:0000256" key="3">
    <source>
        <dbReference type="ARBA" id="ARBA00022692"/>
    </source>
</evidence>
<dbReference type="Proteomes" id="UP000030672">
    <property type="component" value="Unassembled WGS sequence"/>
</dbReference>
<dbReference type="RefSeq" id="XP_040881424.1">
    <property type="nucleotide sequence ID" value="XM_041019022.1"/>
</dbReference>
<evidence type="ECO:0000259" key="8">
    <source>
        <dbReference type="PROSITE" id="PS50850"/>
    </source>
</evidence>
<keyword evidence="10" id="KW-1185">Reference proteome</keyword>
<feature type="transmembrane region" description="Helical" evidence="7">
    <location>
        <begin position="452"/>
        <end position="473"/>
    </location>
</feature>
<feature type="transmembrane region" description="Helical" evidence="7">
    <location>
        <begin position="344"/>
        <end position="363"/>
    </location>
</feature>
<protein>
    <submittedName>
        <fullName evidence="9">MFS general substrate transporter</fullName>
    </submittedName>
</protein>
<comment type="similarity">
    <text evidence="2">Belongs to the major facilitator superfamily.</text>
</comment>
<feature type="region of interest" description="Disordered" evidence="6">
    <location>
        <begin position="1"/>
        <end position="61"/>
    </location>
</feature>
<feature type="non-terminal residue" evidence="9">
    <location>
        <position position="1"/>
    </location>
</feature>
<feature type="transmembrane region" description="Helical" evidence="7">
    <location>
        <begin position="110"/>
        <end position="129"/>
    </location>
</feature>
<dbReference type="PANTHER" id="PTHR23502">
    <property type="entry name" value="MAJOR FACILITATOR SUPERFAMILY"/>
    <property type="match status" value="1"/>
</dbReference>
<dbReference type="FunFam" id="1.20.1250.20:FF:000082">
    <property type="entry name" value="MFS multidrug transporter, putative"/>
    <property type="match status" value="1"/>
</dbReference>
<keyword evidence="5 7" id="KW-0472">Membrane</keyword>
<keyword evidence="3 7" id="KW-0812">Transmembrane</keyword>
<dbReference type="CDD" id="cd17323">
    <property type="entry name" value="MFS_Tpo1_MDR_like"/>
    <property type="match status" value="1"/>
</dbReference>
<feature type="domain" description="Major facilitator superfamily (MFS) profile" evidence="8">
    <location>
        <begin position="112"/>
        <end position="546"/>
    </location>
</feature>
<feature type="transmembrane region" description="Helical" evidence="7">
    <location>
        <begin position="383"/>
        <end position="406"/>
    </location>
</feature>
<dbReference type="GO" id="GO:0005886">
    <property type="term" value="C:plasma membrane"/>
    <property type="evidence" value="ECO:0007669"/>
    <property type="project" value="TreeGrafter"/>
</dbReference>
<feature type="compositionally biased region" description="Basic and acidic residues" evidence="6">
    <location>
        <begin position="9"/>
        <end position="45"/>
    </location>
</feature>
<dbReference type="SUPFAM" id="SSF103473">
    <property type="entry name" value="MFS general substrate transporter"/>
    <property type="match status" value="1"/>
</dbReference>
<dbReference type="EMBL" id="KL584829">
    <property type="protein sequence ID" value="KEQ64401.1"/>
    <property type="molecule type" value="Genomic_DNA"/>
</dbReference>
<dbReference type="AlphaFoldDB" id="A0A074WPK4"/>
<dbReference type="Gene3D" id="1.20.1250.20">
    <property type="entry name" value="MFS general substrate transporter like domains"/>
    <property type="match status" value="1"/>
</dbReference>
<feature type="non-terminal residue" evidence="9">
    <location>
        <position position="555"/>
    </location>
</feature>
<dbReference type="HOGENOM" id="CLU_008455_11_1_1"/>
<name>A0A074WPK4_AURM1</name>